<gene>
    <name evidence="2" type="primary">Dvir\GJ16788</name>
    <name evidence="2" type="ORF">Dvir_GJ16788</name>
</gene>
<protein>
    <submittedName>
        <fullName evidence="2">Uncharacterized protein</fullName>
    </submittedName>
</protein>
<dbReference type="EMBL" id="CH940653">
    <property type="protein sequence ID" value="EDW62406.1"/>
    <property type="molecule type" value="Genomic_DNA"/>
</dbReference>
<dbReference type="AlphaFoldDB" id="B4M8D0"/>
<evidence type="ECO:0000313" key="2">
    <source>
        <dbReference type="EMBL" id="EDW62406.1"/>
    </source>
</evidence>
<evidence type="ECO:0000256" key="1">
    <source>
        <dbReference type="SAM" id="Phobius"/>
    </source>
</evidence>
<keyword evidence="1" id="KW-1133">Transmembrane helix</keyword>
<dbReference type="HOGENOM" id="CLU_2833919_0_0_1"/>
<sequence length="66" mass="7743">MPDSCPPTWSRAGGAASSMRRPRLYTRLAAAAMFFFFFKNTFKDYPTSKEDVNRRYGKLKNQNRMR</sequence>
<evidence type="ECO:0000313" key="3">
    <source>
        <dbReference type="Proteomes" id="UP000008792"/>
    </source>
</evidence>
<dbReference type="Proteomes" id="UP000008792">
    <property type="component" value="Unassembled WGS sequence"/>
</dbReference>
<dbReference type="InParanoid" id="B4M8D0"/>
<name>B4M8D0_DROVI</name>
<reference evidence="2 3" key="1">
    <citation type="journal article" date="2007" name="Nature">
        <title>Evolution of genes and genomes on the Drosophila phylogeny.</title>
        <authorList>
            <consortium name="Drosophila 12 Genomes Consortium"/>
            <person name="Clark A.G."/>
            <person name="Eisen M.B."/>
            <person name="Smith D.R."/>
            <person name="Bergman C.M."/>
            <person name="Oliver B."/>
            <person name="Markow T.A."/>
            <person name="Kaufman T.C."/>
            <person name="Kellis M."/>
            <person name="Gelbart W."/>
            <person name="Iyer V.N."/>
            <person name="Pollard D.A."/>
            <person name="Sackton T.B."/>
            <person name="Larracuente A.M."/>
            <person name="Singh N.D."/>
            <person name="Abad J.P."/>
            <person name="Abt D.N."/>
            <person name="Adryan B."/>
            <person name="Aguade M."/>
            <person name="Akashi H."/>
            <person name="Anderson W.W."/>
            <person name="Aquadro C.F."/>
            <person name="Ardell D.H."/>
            <person name="Arguello R."/>
            <person name="Artieri C.G."/>
            <person name="Barbash D.A."/>
            <person name="Barker D."/>
            <person name="Barsanti P."/>
            <person name="Batterham P."/>
            <person name="Batzoglou S."/>
            <person name="Begun D."/>
            <person name="Bhutkar A."/>
            <person name="Blanco E."/>
            <person name="Bosak S.A."/>
            <person name="Bradley R.K."/>
            <person name="Brand A.D."/>
            <person name="Brent M.R."/>
            <person name="Brooks A.N."/>
            <person name="Brown R.H."/>
            <person name="Butlin R.K."/>
            <person name="Caggese C."/>
            <person name="Calvi B.R."/>
            <person name="Bernardo de Carvalho A."/>
            <person name="Caspi A."/>
            <person name="Castrezana S."/>
            <person name="Celniker S.E."/>
            <person name="Chang J.L."/>
            <person name="Chapple C."/>
            <person name="Chatterji S."/>
            <person name="Chinwalla A."/>
            <person name="Civetta A."/>
            <person name="Clifton S.W."/>
            <person name="Comeron J.M."/>
            <person name="Costello J.C."/>
            <person name="Coyne J.A."/>
            <person name="Daub J."/>
            <person name="David R.G."/>
            <person name="Delcher A.L."/>
            <person name="Delehaunty K."/>
            <person name="Do C.B."/>
            <person name="Ebling H."/>
            <person name="Edwards K."/>
            <person name="Eickbush T."/>
            <person name="Evans J.D."/>
            <person name="Filipski A."/>
            <person name="Findeiss S."/>
            <person name="Freyhult E."/>
            <person name="Fulton L."/>
            <person name="Fulton R."/>
            <person name="Garcia A.C."/>
            <person name="Gardiner A."/>
            <person name="Garfield D.A."/>
            <person name="Garvin B.E."/>
            <person name="Gibson G."/>
            <person name="Gilbert D."/>
            <person name="Gnerre S."/>
            <person name="Godfrey J."/>
            <person name="Good R."/>
            <person name="Gotea V."/>
            <person name="Gravely B."/>
            <person name="Greenberg A.J."/>
            <person name="Griffiths-Jones S."/>
            <person name="Gross S."/>
            <person name="Guigo R."/>
            <person name="Gustafson E.A."/>
            <person name="Haerty W."/>
            <person name="Hahn M.W."/>
            <person name="Halligan D.L."/>
            <person name="Halpern A.L."/>
            <person name="Halter G.M."/>
            <person name="Han M.V."/>
            <person name="Heger A."/>
            <person name="Hillier L."/>
            <person name="Hinrichs A.S."/>
            <person name="Holmes I."/>
            <person name="Hoskins R.A."/>
            <person name="Hubisz M.J."/>
            <person name="Hultmark D."/>
            <person name="Huntley M.A."/>
            <person name="Jaffe D.B."/>
            <person name="Jagadeeshan S."/>
            <person name="Jeck W.R."/>
            <person name="Johnson J."/>
            <person name="Jones C.D."/>
            <person name="Jordan W.C."/>
            <person name="Karpen G.H."/>
            <person name="Kataoka E."/>
            <person name="Keightley P.D."/>
            <person name="Kheradpour P."/>
            <person name="Kirkness E.F."/>
            <person name="Koerich L.B."/>
            <person name="Kristiansen K."/>
            <person name="Kudrna D."/>
            <person name="Kulathinal R.J."/>
            <person name="Kumar S."/>
            <person name="Kwok R."/>
            <person name="Lander E."/>
            <person name="Langley C.H."/>
            <person name="Lapoint R."/>
            <person name="Lazzaro B.P."/>
            <person name="Lee S.J."/>
            <person name="Levesque L."/>
            <person name="Li R."/>
            <person name="Lin C.F."/>
            <person name="Lin M.F."/>
            <person name="Lindblad-Toh K."/>
            <person name="Llopart A."/>
            <person name="Long M."/>
            <person name="Low L."/>
            <person name="Lozovsky E."/>
            <person name="Lu J."/>
            <person name="Luo M."/>
            <person name="Machado C.A."/>
            <person name="Makalowski W."/>
            <person name="Marzo M."/>
            <person name="Matsuda M."/>
            <person name="Matzkin L."/>
            <person name="McAllister B."/>
            <person name="McBride C.S."/>
            <person name="McKernan B."/>
            <person name="McKernan K."/>
            <person name="Mendez-Lago M."/>
            <person name="Minx P."/>
            <person name="Mollenhauer M.U."/>
            <person name="Montooth K."/>
            <person name="Mount S.M."/>
            <person name="Mu X."/>
            <person name="Myers E."/>
            <person name="Negre B."/>
            <person name="Newfeld S."/>
            <person name="Nielsen R."/>
            <person name="Noor M.A."/>
            <person name="O'Grady P."/>
            <person name="Pachter L."/>
            <person name="Papaceit M."/>
            <person name="Parisi M.J."/>
            <person name="Parisi M."/>
            <person name="Parts L."/>
            <person name="Pedersen J.S."/>
            <person name="Pesole G."/>
            <person name="Phillippy A.M."/>
            <person name="Ponting C.P."/>
            <person name="Pop M."/>
            <person name="Porcelli D."/>
            <person name="Powell J.R."/>
            <person name="Prohaska S."/>
            <person name="Pruitt K."/>
            <person name="Puig M."/>
            <person name="Quesneville H."/>
            <person name="Ram K.R."/>
            <person name="Rand D."/>
            <person name="Rasmussen M.D."/>
            <person name="Reed L.K."/>
            <person name="Reenan R."/>
            <person name="Reily A."/>
            <person name="Remington K.A."/>
            <person name="Rieger T.T."/>
            <person name="Ritchie M.G."/>
            <person name="Robin C."/>
            <person name="Rogers Y.H."/>
            <person name="Rohde C."/>
            <person name="Rozas J."/>
            <person name="Rubenfield M.J."/>
            <person name="Ruiz A."/>
            <person name="Russo S."/>
            <person name="Salzberg S.L."/>
            <person name="Sanchez-Gracia A."/>
            <person name="Saranga D.J."/>
            <person name="Sato H."/>
            <person name="Schaeffer S.W."/>
            <person name="Schatz M.C."/>
            <person name="Schlenke T."/>
            <person name="Schwartz R."/>
            <person name="Segarra C."/>
            <person name="Singh R.S."/>
            <person name="Sirot L."/>
            <person name="Sirota M."/>
            <person name="Sisneros N.B."/>
            <person name="Smith C.D."/>
            <person name="Smith T.F."/>
            <person name="Spieth J."/>
            <person name="Stage D.E."/>
            <person name="Stark A."/>
            <person name="Stephan W."/>
            <person name="Strausberg R.L."/>
            <person name="Strempel S."/>
            <person name="Sturgill D."/>
            <person name="Sutton G."/>
            <person name="Sutton G.G."/>
            <person name="Tao W."/>
            <person name="Teichmann S."/>
            <person name="Tobari Y.N."/>
            <person name="Tomimura Y."/>
            <person name="Tsolas J.M."/>
            <person name="Valente V.L."/>
            <person name="Venter E."/>
            <person name="Venter J.C."/>
            <person name="Vicario S."/>
            <person name="Vieira F.G."/>
            <person name="Vilella A.J."/>
            <person name="Villasante A."/>
            <person name="Walenz B."/>
            <person name="Wang J."/>
            <person name="Wasserman M."/>
            <person name="Watts T."/>
            <person name="Wilson D."/>
            <person name="Wilson R.K."/>
            <person name="Wing R.A."/>
            <person name="Wolfner M.F."/>
            <person name="Wong A."/>
            <person name="Wong G.K."/>
            <person name="Wu C.I."/>
            <person name="Wu G."/>
            <person name="Yamamoto D."/>
            <person name="Yang H.P."/>
            <person name="Yang S.P."/>
            <person name="Yorke J.A."/>
            <person name="Yoshida K."/>
            <person name="Zdobnov E."/>
            <person name="Zhang P."/>
            <person name="Zhang Y."/>
            <person name="Zimin A.V."/>
            <person name="Baldwin J."/>
            <person name="Abdouelleil A."/>
            <person name="Abdulkadir J."/>
            <person name="Abebe A."/>
            <person name="Abera B."/>
            <person name="Abreu J."/>
            <person name="Acer S.C."/>
            <person name="Aftuck L."/>
            <person name="Alexander A."/>
            <person name="An P."/>
            <person name="Anderson E."/>
            <person name="Anderson S."/>
            <person name="Arachi H."/>
            <person name="Azer M."/>
            <person name="Bachantsang P."/>
            <person name="Barry A."/>
            <person name="Bayul T."/>
            <person name="Berlin A."/>
            <person name="Bessette D."/>
            <person name="Bloom T."/>
            <person name="Blye J."/>
            <person name="Boguslavskiy L."/>
            <person name="Bonnet C."/>
            <person name="Boukhgalter B."/>
            <person name="Bourzgui I."/>
            <person name="Brown A."/>
            <person name="Cahill P."/>
            <person name="Channer S."/>
            <person name="Cheshatsang Y."/>
            <person name="Chuda L."/>
            <person name="Citroen M."/>
            <person name="Collymore A."/>
            <person name="Cooke P."/>
            <person name="Costello M."/>
            <person name="D'Aco K."/>
            <person name="Daza R."/>
            <person name="De Haan G."/>
            <person name="DeGray S."/>
            <person name="DeMaso C."/>
            <person name="Dhargay N."/>
            <person name="Dooley K."/>
            <person name="Dooley E."/>
            <person name="Doricent M."/>
            <person name="Dorje P."/>
            <person name="Dorjee K."/>
            <person name="Dupes A."/>
            <person name="Elong R."/>
            <person name="Falk J."/>
            <person name="Farina A."/>
            <person name="Faro S."/>
            <person name="Ferguson D."/>
            <person name="Fisher S."/>
            <person name="Foley C.D."/>
            <person name="Franke A."/>
            <person name="Friedrich D."/>
            <person name="Gadbois L."/>
            <person name="Gearin G."/>
            <person name="Gearin C.R."/>
            <person name="Giannoukos G."/>
            <person name="Goode T."/>
            <person name="Graham J."/>
            <person name="Grandbois E."/>
            <person name="Grewal S."/>
            <person name="Gyaltsen K."/>
            <person name="Hafez N."/>
            <person name="Hagos B."/>
            <person name="Hall J."/>
            <person name="Henson C."/>
            <person name="Hollinger A."/>
            <person name="Honan T."/>
            <person name="Huard M.D."/>
            <person name="Hughes L."/>
            <person name="Hurhula B."/>
            <person name="Husby M.E."/>
            <person name="Kamat A."/>
            <person name="Kanga B."/>
            <person name="Kashin S."/>
            <person name="Khazanovich D."/>
            <person name="Kisner P."/>
            <person name="Lance K."/>
            <person name="Lara M."/>
            <person name="Lee W."/>
            <person name="Lennon N."/>
            <person name="Letendre F."/>
            <person name="LeVine R."/>
            <person name="Lipovsky A."/>
            <person name="Liu X."/>
            <person name="Liu J."/>
            <person name="Liu S."/>
            <person name="Lokyitsang T."/>
            <person name="Lokyitsang Y."/>
            <person name="Lubonja R."/>
            <person name="Lui A."/>
            <person name="MacDonald P."/>
            <person name="Magnisalis V."/>
            <person name="Maru K."/>
            <person name="Matthews C."/>
            <person name="McCusker W."/>
            <person name="McDonough S."/>
            <person name="Mehta T."/>
            <person name="Meldrim J."/>
            <person name="Meneus L."/>
            <person name="Mihai O."/>
            <person name="Mihalev A."/>
            <person name="Mihova T."/>
            <person name="Mittelman R."/>
            <person name="Mlenga V."/>
            <person name="Montmayeur A."/>
            <person name="Mulrain L."/>
            <person name="Navidi A."/>
            <person name="Naylor J."/>
            <person name="Negash T."/>
            <person name="Nguyen T."/>
            <person name="Nguyen N."/>
            <person name="Nicol R."/>
            <person name="Norbu C."/>
            <person name="Norbu N."/>
            <person name="Novod N."/>
            <person name="O'Neill B."/>
            <person name="Osman S."/>
            <person name="Markiewicz E."/>
            <person name="Oyono O.L."/>
            <person name="Patti C."/>
            <person name="Phunkhang P."/>
            <person name="Pierre F."/>
            <person name="Priest M."/>
            <person name="Raghuraman S."/>
            <person name="Rege F."/>
            <person name="Reyes R."/>
            <person name="Rise C."/>
            <person name="Rogov P."/>
            <person name="Ross K."/>
            <person name="Ryan E."/>
            <person name="Settipalli S."/>
            <person name="Shea T."/>
            <person name="Sherpa N."/>
            <person name="Shi L."/>
            <person name="Shih D."/>
            <person name="Sparrow T."/>
            <person name="Spaulding J."/>
            <person name="Stalker J."/>
            <person name="Stange-Thomann N."/>
            <person name="Stavropoulos S."/>
            <person name="Stone C."/>
            <person name="Strader C."/>
            <person name="Tesfaye S."/>
            <person name="Thomson T."/>
            <person name="Thoulutsang Y."/>
            <person name="Thoulutsang D."/>
            <person name="Topham K."/>
            <person name="Topping I."/>
            <person name="Tsamla T."/>
            <person name="Vassiliev H."/>
            <person name="Vo A."/>
            <person name="Wangchuk T."/>
            <person name="Wangdi T."/>
            <person name="Weiand M."/>
            <person name="Wilkinson J."/>
            <person name="Wilson A."/>
            <person name="Yadav S."/>
            <person name="Young G."/>
            <person name="Yu Q."/>
            <person name="Zembek L."/>
            <person name="Zhong D."/>
            <person name="Zimmer A."/>
            <person name="Zwirko Z."/>
            <person name="Jaffe D.B."/>
            <person name="Alvarez P."/>
            <person name="Brockman W."/>
            <person name="Butler J."/>
            <person name="Chin C."/>
            <person name="Gnerre S."/>
            <person name="Grabherr M."/>
            <person name="Kleber M."/>
            <person name="Mauceli E."/>
            <person name="MacCallum I."/>
        </authorList>
    </citation>
    <scope>NUCLEOTIDE SEQUENCE [LARGE SCALE GENOMIC DNA]</scope>
    <source>
        <strain evidence="3">Tucson 15010-1051.87</strain>
    </source>
</reference>
<organism evidence="2 3">
    <name type="scientific">Drosophila virilis</name>
    <name type="common">Fruit fly</name>
    <dbReference type="NCBI Taxonomy" id="7244"/>
    <lineage>
        <taxon>Eukaryota</taxon>
        <taxon>Metazoa</taxon>
        <taxon>Ecdysozoa</taxon>
        <taxon>Arthropoda</taxon>
        <taxon>Hexapoda</taxon>
        <taxon>Insecta</taxon>
        <taxon>Pterygota</taxon>
        <taxon>Neoptera</taxon>
        <taxon>Endopterygota</taxon>
        <taxon>Diptera</taxon>
        <taxon>Brachycera</taxon>
        <taxon>Muscomorpha</taxon>
        <taxon>Ephydroidea</taxon>
        <taxon>Drosophilidae</taxon>
        <taxon>Drosophila</taxon>
    </lineage>
</organism>
<proteinExistence type="predicted"/>
<keyword evidence="1" id="KW-0812">Transmembrane</keyword>
<accession>B4M8D0</accession>
<keyword evidence="1" id="KW-0472">Membrane</keyword>
<keyword evidence="3" id="KW-1185">Reference proteome</keyword>
<feature type="transmembrane region" description="Helical" evidence="1">
    <location>
        <begin position="24"/>
        <end position="42"/>
    </location>
</feature>